<organism evidence="2 3">
    <name type="scientific">Phocaeicola vulgatus str. 3775 SL</name>
    <name type="common">B</name>
    <name type="synonym">iv</name>
    <dbReference type="NCBI Taxonomy" id="1339350"/>
    <lineage>
        <taxon>Bacteria</taxon>
        <taxon>Pseudomonadati</taxon>
        <taxon>Bacteroidota</taxon>
        <taxon>Bacteroidia</taxon>
        <taxon>Bacteroidales</taxon>
        <taxon>Bacteroidaceae</taxon>
        <taxon>Phocaeicola</taxon>
    </lineage>
</organism>
<protein>
    <submittedName>
        <fullName evidence="2">Uncharacterized protein</fullName>
    </submittedName>
</protein>
<evidence type="ECO:0000313" key="1">
    <source>
        <dbReference type="EMBL" id="KDS25849.1"/>
    </source>
</evidence>
<comment type="caution">
    <text evidence="2">The sequence shown here is derived from an EMBL/GenBank/DDBJ whole genome shotgun (WGS) entry which is preliminary data.</text>
</comment>
<dbReference type="EMBL" id="JNHI01000052">
    <property type="protein sequence ID" value="KDS25849.1"/>
    <property type="molecule type" value="Genomic_DNA"/>
</dbReference>
<dbReference type="AlphaFoldDB" id="A0A078RAP9"/>
<dbReference type="PATRIC" id="fig|1339350.3.peg.4123"/>
<dbReference type="EMBL" id="JNHI01000003">
    <property type="protein sequence ID" value="KDS32599.1"/>
    <property type="molecule type" value="Genomic_DNA"/>
</dbReference>
<dbReference type="Proteomes" id="UP000028134">
    <property type="component" value="Unassembled WGS sequence"/>
</dbReference>
<gene>
    <name evidence="2" type="ORF">M097_0801</name>
    <name evidence="1" type="ORF">M097_4329</name>
</gene>
<reference evidence="2 3" key="1">
    <citation type="submission" date="2014-04" db="EMBL/GenBank/DDBJ databases">
        <authorList>
            <person name="Sears C."/>
            <person name="Carroll K."/>
            <person name="Sack B.R."/>
            <person name="Qadri F."/>
            <person name="Myers L.L."/>
            <person name="Chung G.-T."/>
            <person name="Escheverria P."/>
            <person name="Fraser C.M."/>
            <person name="Sadzewicz L."/>
            <person name="Shefchek K.A."/>
            <person name="Tallon L."/>
            <person name="Das S.P."/>
            <person name="Daugherty S."/>
            <person name="Mongodin E.F."/>
        </authorList>
    </citation>
    <scope>NUCLEOTIDE SEQUENCE [LARGE SCALE GENOMIC DNA]</scope>
    <source>
        <strain evidence="2">3775 SL</strain>
        <strain evidence="3">3775 SL(B) 10 (iv)</strain>
    </source>
</reference>
<evidence type="ECO:0000313" key="2">
    <source>
        <dbReference type="EMBL" id="KDS32599.1"/>
    </source>
</evidence>
<accession>A0A078RAP9</accession>
<proteinExistence type="predicted"/>
<name>A0A078RAP9_PHOVU</name>
<sequence>MAAKLARYSYGLSIADCFLSKYNYLINFEYDYLRKIIFKTLKIPLYNHL</sequence>
<evidence type="ECO:0000313" key="3">
    <source>
        <dbReference type="Proteomes" id="UP000028134"/>
    </source>
</evidence>